<name>A0ABR4DA53_9PEZI</name>
<dbReference type="Gene3D" id="3.40.50.880">
    <property type="match status" value="1"/>
</dbReference>
<keyword evidence="3" id="KW-1185">Reference proteome</keyword>
<feature type="domain" description="Glutamine amidotransferase" evidence="1">
    <location>
        <begin position="94"/>
        <end position="215"/>
    </location>
</feature>
<reference evidence="2 3" key="1">
    <citation type="journal article" date="2024" name="Commun. Biol.">
        <title>Comparative genomic analysis of thermophilic fungi reveals convergent evolutionary adaptations and gene losses.</title>
        <authorList>
            <person name="Steindorff A.S."/>
            <person name="Aguilar-Pontes M.V."/>
            <person name="Robinson A.J."/>
            <person name="Andreopoulos B."/>
            <person name="LaButti K."/>
            <person name="Kuo A."/>
            <person name="Mondo S."/>
            <person name="Riley R."/>
            <person name="Otillar R."/>
            <person name="Haridas S."/>
            <person name="Lipzen A."/>
            <person name="Grimwood J."/>
            <person name="Schmutz J."/>
            <person name="Clum A."/>
            <person name="Reid I.D."/>
            <person name="Moisan M.C."/>
            <person name="Butler G."/>
            <person name="Nguyen T.T.M."/>
            <person name="Dewar K."/>
            <person name="Conant G."/>
            <person name="Drula E."/>
            <person name="Henrissat B."/>
            <person name="Hansel C."/>
            <person name="Singer S."/>
            <person name="Hutchinson M.I."/>
            <person name="de Vries R.P."/>
            <person name="Natvig D.O."/>
            <person name="Powell A.J."/>
            <person name="Tsang A."/>
            <person name="Grigoriev I.V."/>
        </authorList>
    </citation>
    <scope>NUCLEOTIDE SEQUENCE [LARGE SCALE GENOMIC DNA]</scope>
    <source>
        <strain evidence="2 3">ATCC 22073</strain>
    </source>
</reference>
<evidence type="ECO:0000313" key="3">
    <source>
        <dbReference type="Proteomes" id="UP001600064"/>
    </source>
</evidence>
<dbReference type="Pfam" id="PF00117">
    <property type="entry name" value="GATase"/>
    <property type="match status" value="1"/>
</dbReference>
<dbReference type="Proteomes" id="UP001600064">
    <property type="component" value="Unassembled WGS sequence"/>
</dbReference>
<dbReference type="SUPFAM" id="SSF52317">
    <property type="entry name" value="Class I glutamine amidotransferase-like"/>
    <property type="match status" value="1"/>
</dbReference>
<sequence>MPPLRLAVLEADTPVPRTDQTYHGYLGVFRHLFSRAAAPAPLDDLLVLTGHDVVCDGRLRPGSPAYPSLDDVDALLITGSKHNAFDDDAWILRLVAFVRAALEHPRGIKVVGICFGHQVIARALGTPVGRSDRGWEVSVTETRLTPLGRSVFFGSSAAEAGADRDTLSLQQMHRDQVLGLPEGAQLLASTDVCPNHGFLIPGRVITVQGHPEFTADIMREILDLRRGKGIFPDDVYDDGIQRNGDHHDGVLVAKAMLRFLQQS</sequence>
<protein>
    <recommendedName>
        <fullName evidence="1">Glutamine amidotransferase domain-containing protein</fullName>
    </recommendedName>
</protein>
<dbReference type="InterPro" id="IPR044992">
    <property type="entry name" value="ChyE-like"/>
</dbReference>
<dbReference type="PANTHER" id="PTHR42695:SF5">
    <property type="entry name" value="GLUTAMINE AMIDOTRANSFERASE YLR126C-RELATED"/>
    <property type="match status" value="1"/>
</dbReference>
<dbReference type="InterPro" id="IPR029062">
    <property type="entry name" value="Class_I_gatase-like"/>
</dbReference>
<dbReference type="EMBL" id="JAZGUE010000004">
    <property type="protein sequence ID" value="KAL2267162.1"/>
    <property type="molecule type" value="Genomic_DNA"/>
</dbReference>
<proteinExistence type="predicted"/>
<comment type="caution">
    <text evidence="2">The sequence shown here is derived from an EMBL/GenBank/DDBJ whole genome shotgun (WGS) entry which is preliminary data.</text>
</comment>
<dbReference type="PANTHER" id="PTHR42695">
    <property type="entry name" value="GLUTAMINE AMIDOTRANSFERASE YLR126C-RELATED"/>
    <property type="match status" value="1"/>
</dbReference>
<accession>A0ABR4DA53</accession>
<dbReference type="PROSITE" id="PS51273">
    <property type="entry name" value="GATASE_TYPE_1"/>
    <property type="match status" value="1"/>
</dbReference>
<organism evidence="2 3">
    <name type="scientific">Remersonia thermophila</name>
    <dbReference type="NCBI Taxonomy" id="72144"/>
    <lineage>
        <taxon>Eukaryota</taxon>
        <taxon>Fungi</taxon>
        <taxon>Dikarya</taxon>
        <taxon>Ascomycota</taxon>
        <taxon>Pezizomycotina</taxon>
        <taxon>Sordariomycetes</taxon>
        <taxon>Sordariomycetidae</taxon>
        <taxon>Sordariales</taxon>
        <taxon>Sordariales incertae sedis</taxon>
        <taxon>Remersonia</taxon>
    </lineage>
</organism>
<dbReference type="InterPro" id="IPR017926">
    <property type="entry name" value="GATASE"/>
</dbReference>
<dbReference type="CDD" id="cd01741">
    <property type="entry name" value="GATase1_1"/>
    <property type="match status" value="1"/>
</dbReference>
<evidence type="ECO:0000259" key="1">
    <source>
        <dbReference type="Pfam" id="PF00117"/>
    </source>
</evidence>
<dbReference type="GeneID" id="98125572"/>
<dbReference type="RefSeq" id="XP_070865889.1">
    <property type="nucleotide sequence ID" value="XM_071010928.1"/>
</dbReference>
<evidence type="ECO:0000313" key="2">
    <source>
        <dbReference type="EMBL" id="KAL2267162.1"/>
    </source>
</evidence>
<gene>
    <name evidence="2" type="ORF">VTJ83DRAFT_4439</name>
</gene>